<evidence type="ECO:0000313" key="3">
    <source>
        <dbReference type="Proteomes" id="UP000596902"/>
    </source>
</evidence>
<dbReference type="AlphaFoldDB" id="A0A8H7B1S3"/>
<protein>
    <submittedName>
        <fullName evidence="2">Uncharacterized protein</fullName>
    </submittedName>
</protein>
<gene>
    <name evidence="2" type="ORF">GT037_006405</name>
</gene>
<reference evidence="2" key="1">
    <citation type="submission" date="2020-01" db="EMBL/GenBank/DDBJ databases">
        <authorList>
            <person name="Feng Z.H.Z."/>
        </authorList>
    </citation>
    <scope>NUCLEOTIDE SEQUENCE</scope>
    <source>
        <strain evidence="2">CBS107.38</strain>
    </source>
</reference>
<feature type="region of interest" description="Disordered" evidence="1">
    <location>
        <begin position="87"/>
        <end position="169"/>
    </location>
</feature>
<feature type="region of interest" description="Disordered" evidence="1">
    <location>
        <begin position="273"/>
        <end position="296"/>
    </location>
</feature>
<accession>A0A8H7B1S3</accession>
<dbReference type="EMBL" id="JAAABM010000008">
    <property type="protein sequence ID" value="KAF7675686.1"/>
    <property type="molecule type" value="Genomic_DNA"/>
</dbReference>
<organism evidence="2 3">
    <name type="scientific">Alternaria burnsii</name>
    <dbReference type="NCBI Taxonomy" id="1187904"/>
    <lineage>
        <taxon>Eukaryota</taxon>
        <taxon>Fungi</taxon>
        <taxon>Dikarya</taxon>
        <taxon>Ascomycota</taxon>
        <taxon>Pezizomycotina</taxon>
        <taxon>Dothideomycetes</taxon>
        <taxon>Pleosporomycetidae</taxon>
        <taxon>Pleosporales</taxon>
        <taxon>Pleosporineae</taxon>
        <taxon>Pleosporaceae</taxon>
        <taxon>Alternaria</taxon>
        <taxon>Alternaria sect. Alternaria</taxon>
    </lineage>
</organism>
<feature type="compositionally biased region" description="Basic and acidic residues" evidence="1">
    <location>
        <begin position="212"/>
        <end position="222"/>
    </location>
</feature>
<name>A0A8H7B1S3_9PLEO</name>
<feature type="region of interest" description="Disordered" evidence="1">
    <location>
        <begin position="212"/>
        <end position="247"/>
    </location>
</feature>
<reference evidence="2" key="2">
    <citation type="submission" date="2020-08" db="EMBL/GenBank/DDBJ databases">
        <title>Draft Genome Sequence of Cumin Blight Pathogen Alternaria burnsii.</title>
        <authorList>
            <person name="Feng Z."/>
        </authorList>
    </citation>
    <scope>NUCLEOTIDE SEQUENCE</scope>
    <source>
        <strain evidence="2">CBS107.38</strain>
    </source>
</reference>
<sequence>MAMIIDATAKYGIRGAIKSLLSPQSTSSNCNERSTPQYVCARKRYESGRKGRICVYQVGDERTDSGGRKVRLYTNVEGANLDKDERQSFIGIEHTGNYKMSSSTRHKKGRTPPTPDRGTKSKVDLQRLDFKPCDLSDDGSDRRSKSDGTAPSQAKGLSSSSNKESTESSDLIFGTSFEMASRRKLRAGSMNDRIAPDMHEFASHLIRDHPLGEAEQKKEARSSSHKSNTLNLKNLPSGLSGAQKPQSVAKIALEQVSIDMLGVVHAQTSAPSYRSIPTVTPGTPPYIPDKGELDQK</sequence>
<evidence type="ECO:0000256" key="1">
    <source>
        <dbReference type="SAM" id="MobiDB-lite"/>
    </source>
</evidence>
<dbReference type="GeneID" id="62204630"/>
<evidence type="ECO:0000313" key="2">
    <source>
        <dbReference type="EMBL" id="KAF7675686.1"/>
    </source>
</evidence>
<dbReference type="Proteomes" id="UP000596902">
    <property type="component" value="Unassembled WGS sequence"/>
</dbReference>
<keyword evidence="3" id="KW-1185">Reference proteome</keyword>
<feature type="compositionally biased region" description="Polar residues" evidence="1">
    <location>
        <begin position="225"/>
        <end position="234"/>
    </location>
</feature>
<feature type="compositionally biased region" description="Basic and acidic residues" evidence="1">
    <location>
        <begin position="117"/>
        <end position="146"/>
    </location>
</feature>
<dbReference type="RefSeq" id="XP_038785949.1">
    <property type="nucleotide sequence ID" value="XM_038931452.1"/>
</dbReference>
<proteinExistence type="predicted"/>
<comment type="caution">
    <text evidence="2">The sequence shown here is derived from an EMBL/GenBank/DDBJ whole genome shotgun (WGS) entry which is preliminary data.</text>
</comment>